<protein>
    <recommendedName>
        <fullName evidence="2">Quinohemoprotein amine dehydrogenase alpha subunit haem binding domain-containing protein</fullName>
    </recommendedName>
</protein>
<evidence type="ECO:0000313" key="4">
    <source>
        <dbReference type="EMBL" id="MDN3714211.1"/>
    </source>
</evidence>
<dbReference type="SUPFAM" id="SSF46626">
    <property type="entry name" value="Cytochrome c"/>
    <property type="match status" value="1"/>
</dbReference>
<reference evidence="5" key="2">
    <citation type="journal article" date="2019" name="Int. J. Syst. Evol. Microbiol.">
        <title>The Global Catalogue of Microorganisms (GCM) 10K type strain sequencing project: providing services to taxonomists for standard genome sequencing and annotation.</title>
        <authorList>
            <consortium name="The Broad Institute Genomics Platform"/>
            <consortium name="The Broad Institute Genome Sequencing Center for Infectious Disease"/>
            <person name="Wu L."/>
            <person name="Ma J."/>
        </authorList>
    </citation>
    <scope>NUCLEOTIDE SEQUENCE [LARGE SCALE GENOMIC DNA]</scope>
    <source>
        <strain evidence="5">CECT 8482</strain>
    </source>
</reference>
<accession>A0ABT8DFT1</accession>
<feature type="chain" id="PRO_5045032551" description="Quinohemoprotein amine dehydrogenase alpha subunit haem binding domain-containing protein" evidence="1">
    <location>
        <begin position="27"/>
        <end position="63"/>
    </location>
</feature>
<evidence type="ECO:0000313" key="5">
    <source>
        <dbReference type="Proteomes" id="UP001243846"/>
    </source>
</evidence>
<comment type="caution">
    <text evidence="3">The sequence shown here is derived from an EMBL/GenBank/DDBJ whole genome shotgun (WGS) entry which is preliminary data.</text>
</comment>
<dbReference type="InterPro" id="IPR015182">
    <property type="entry name" value="QH-AmDH_asu_heme-bd_dom"/>
</dbReference>
<evidence type="ECO:0000313" key="3">
    <source>
        <dbReference type="EMBL" id="MDN3713919.1"/>
    </source>
</evidence>
<gene>
    <name evidence="3" type="ORF">QWZ10_22950</name>
    <name evidence="4" type="ORF">QWZ10_24780</name>
</gene>
<dbReference type="EMBL" id="JAUFRC010000003">
    <property type="protein sequence ID" value="MDN3713919.1"/>
    <property type="molecule type" value="Genomic_DNA"/>
</dbReference>
<dbReference type="Pfam" id="PF09098">
    <property type="entry name" value="Dehyd-heme_bind"/>
    <property type="match status" value="1"/>
</dbReference>
<reference evidence="3" key="1">
    <citation type="journal article" date="2014" name="Int. J. Syst. Evol. Microbiol.">
        <title>Complete genome of a new Firmicutes species belonging to the dominant human colonic microbiota ('Ruminococcus bicirculans') reveals two chromosomes and a selective capacity to utilize plant glucans.</title>
        <authorList>
            <consortium name="NISC Comparative Sequencing Program"/>
            <person name="Wegmann U."/>
            <person name="Louis P."/>
            <person name="Goesmann A."/>
            <person name="Henrissat B."/>
            <person name="Duncan S.H."/>
            <person name="Flint H.J."/>
        </authorList>
    </citation>
    <scope>NUCLEOTIDE SEQUENCE</scope>
    <source>
        <strain evidence="3">CECT 8482</strain>
    </source>
</reference>
<dbReference type="InterPro" id="IPR036909">
    <property type="entry name" value="Cyt_c-like_dom_sf"/>
</dbReference>
<dbReference type="EMBL" id="JAUFRC010000003">
    <property type="protein sequence ID" value="MDN3714211.1"/>
    <property type="molecule type" value="Genomic_DNA"/>
</dbReference>
<dbReference type="RefSeq" id="WP_377787775.1">
    <property type="nucleotide sequence ID" value="NZ_JBHUOC010000002.1"/>
</dbReference>
<name>A0ABT8DFT1_9RHOB</name>
<evidence type="ECO:0000259" key="2">
    <source>
        <dbReference type="Pfam" id="PF09098"/>
    </source>
</evidence>
<sequence>MTSLTRLALASSCAFGFATLALPAFAVTGAEVLENTCAACHATGGDGKIDRIDAVRKTPKPGT</sequence>
<proteinExistence type="predicted"/>
<dbReference type="Proteomes" id="UP001243846">
    <property type="component" value="Unassembled WGS sequence"/>
</dbReference>
<feature type="signal peptide" evidence="1">
    <location>
        <begin position="1"/>
        <end position="26"/>
    </location>
</feature>
<evidence type="ECO:0000256" key="1">
    <source>
        <dbReference type="SAM" id="SignalP"/>
    </source>
</evidence>
<reference evidence="3" key="3">
    <citation type="submission" date="2023-06" db="EMBL/GenBank/DDBJ databases">
        <authorList>
            <person name="Lucena T."/>
            <person name="Sun Q."/>
        </authorList>
    </citation>
    <scope>NUCLEOTIDE SEQUENCE</scope>
    <source>
        <strain evidence="3">CECT 8482</strain>
    </source>
</reference>
<keyword evidence="5" id="KW-1185">Reference proteome</keyword>
<organism evidence="3 5">
    <name type="scientific">Paracoccus cavernae</name>
    <dbReference type="NCBI Taxonomy" id="1571207"/>
    <lineage>
        <taxon>Bacteria</taxon>
        <taxon>Pseudomonadati</taxon>
        <taxon>Pseudomonadota</taxon>
        <taxon>Alphaproteobacteria</taxon>
        <taxon>Rhodobacterales</taxon>
        <taxon>Paracoccaceae</taxon>
        <taxon>Paracoccus</taxon>
    </lineage>
</organism>
<feature type="domain" description="Quinohemoprotein amine dehydrogenase alpha subunit haem binding" evidence="2">
    <location>
        <begin position="28"/>
        <end position="60"/>
    </location>
</feature>
<keyword evidence="1" id="KW-0732">Signal</keyword>